<comment type="caution">
    <text evidence="2">The sequence shown here is derived from an EMBL/GenBank/DDBJ whole genome shotgun (WGS) entry which is preliminary data.</text>
</comment>
<feature type="region of interest" description="Disordered" evidence="1">
    <location>
        <begin position="1"/>
        <end position="109"/>
    </location>
</feature>
<evidence type="ECO:0000313" key="3">
    <source>
        <dbReference type="Proteomes" id="UP001385951"/>
    </source>
</evidence>
<feature type="compositionally biased region" description="Acidic residues" evidence="1">
    <location>
        <begin position="90"/>
        <end position="99"/>
    </location>
</feature>
<gene>
    <name evidence="2" type="ORF">QCA50_020073</name>
</gene>
<reference evidence="2 3" key="1">
    <citation type="submission" date="2022-09" db="EMBL/GenBank/DDBJ databases">
        <authorList>
            <person name="Palmer J.M."/>
        </authorList>
    </citation>
    <scope>NUCLEOTIDE SEQUENCE [LARGE SCALE GENOMIC DNA]</scope>
    <source>
        <strain evidence="2 3">DSM 7382</strain>
    </source>
</reference>
<protein>
    <submittedName>
        <fullName evidence="2">Uncharacterized protein</fullName>
    </submittedName>
</protein>
<accession>A0AAW0FDA9</accession>
<dbReference type="AlphaFoldDB" id="A0AAW0FDA9"/>
<feature type="compositionally biased region" description="Basic residues" evidence="1">
    <location>
        <begin position="1"/>
        <end position="23"/>
    </location>
</feature>
<evidence type="ECO:0000256" key="1">
    <source>
        <dbReference type="SAM" id="MobiDB-lite"/>
    </source>
</evidence>
<dbReference type="Proteomes" id="UP001385951">
    <property type="component" value="Unassembled WGS sequence"/>
</dbReference>
<evidence type="ECO:0000313" key="2">
    <source>
        <dbReference type="EMBL" id="KAK7676955.1"/>
    </source>
</evidence>
<name>A0AAW0FDA9_9APHY</name>
<dbReference type="EMBL" id="JASBNA010000099">
    <property type="protein sequence ID" value="KAK7676955.1"/>
    <property type="molecule type" value="Genomic_DNA"/>
</dbReference>
<feature type="compositionally biased region" description="Basic and acidic residues" evidence="1">
    <location>
        <begin position="309"/>
        <end position="328"/>
    </location>
</feature>
<organism evidence="2 3">
    <name type="scientific">Cerrena zonata</name>
    <dbReference type="NCBI Taxonomy" id="2478898"/>
    <lineage>
        <taxon>Eukaryota</taxon>
        <taxon>Fungi</taxon>
        <taxon>Dikarya</taxon>
        <taxon>Basidiomycota</taxon>
        <taxon>Agaricomycotina</taxon>
        <taxon>Agaricomycetes</taxon>
        <taxon>Polyporales</taxon>
        <taxon>Cerrenaceae</taxon>
        <taxon>Cerrena</taxon>
    </lineage>
</organism>
<sequence>MPGPRNSKKQKKLQAKKEKKKTPPKTDTSSQSYVLPPPPGLTPPSHTSNDSTLESEDSLIAKLYNSTSIPTLPYPVSTHPSTPIHHTNDNFDDSDENDDIPNPLLPKEPYIHDPGNGPRVKDMNSFLSSPFAAGPSLDDPLCAEFASEDLIDMLCQVLPEETALILWYNKSRLTARVCPACQRLYRLGDVLPDHLPAGEDGSPPPIAKPTSPYLYKEQEISGICSPICFVLAAFNYPSAITSTFGRMAEDLSDETWDLLDALPNSGKDAPHDLSLGMLLKMSRCHDLGLGKLLFPDSDSDVDFEELPDDHELGRSYEDRNHAYDRDDLPDSDSDYGSDASVCGSDCSCQLSKGKYASHSEEEVEEERGRRRTRG</sequence>
<proteinExistence type="predicted"/>
<feature type="region of interest" description="Disordered" evidence="1">
    <location>
        <begin position="304"/>
        <end position="374"/>
    </location>
</feature>
<keyword evidence="3" id="KW-1185">Reference proteome</keyword>